<reference evidence="2" key="1">
    <citation type="journal article" date="2020" name="J Insects Food Feed">
        <title>The yellow mealworm (Tenebrio molitor) genome: a resource for the emerging insects as food and feed industry.</title>
        <authorList>
            <person name="Eriksson T."/>
            <person name="Andere A."/>
            <person name="Kelstrup H."/>
            <person name="Emery V."/>
            <person name="Picard C."/>
        </authorList>
    </citation>
    <scope>NUCLEOTIDE SEQUENCE</scope>
    <source>
        <strain evidence="2">Stoneville</strain>
        <tissue evidence="2">Whole head</tissue>
    </source>
</reference>
<feature type="region of interest" description="Disordered" evidence="1">
    <location>
        <begin position="1"/>
        <end position="39"/>
    </location>
</feature>
<dbReference type="AlphaFoldDB" id="A0A8J6H9S8"/>
<feature type="compositionally biased region" description="Polar residues" evidence="1">
    <location>
        <begin position="28"/>
        <end position="39"/>
    </location>
</feature>
<feature type="region of interest" description="Disordered" evidence="1">
    <location>
        <begin position="148"/>
        <end position="189"/>
    </location>
</feature>
<organism evidence="2 3">
    <name type="scientific">Tenebrio molitor</name>
    <name type="common">Yellow mealworm beetle</name>
    <dbReference type="NCBI Taxonomy" id="7067"/>
    <lineage>
        <taxon>Eukaryota</taxon>
        <taxon>Metazoa</taxon>
        <taxon>Ecdysozoa</taxon>
        <taxon>Arthropoda</taxon>
        <taxon>Hexapoda</taxon>
        <taxon>Insecta</taxon>
        <taxon>Pterygota</taxon>
        <taxon>Neoptera</taxon>
        <taxon>Endopterygota</taxon>
        <taxon>Coleoptera</taxon>
        <taxon>Polyphaga</taxon>
        <taxon>Cucujiformia</taxon>
        <taxon>Tenebrionidae</taxon>
        <taxon>Tenebrio</taxon>
    </lineage>
</organism>
<reference evidence="2" key="2">
    <citation type="submission" date="2021-08" db="EMBL/GenBank/DDBJ databases">
        <authorList>
            <person name="Eriksson T."/>
        </authorList>
    </citation>
    <scope>NUCLEOTIDE SEQUENCE</scope>
    <source>
        <strain evidence="2">Stoneville</strain>
        <tissue evidence="2">Whole head</tissue>
    </source>
</reference>
<evidence type="ECO:0000256" key="1">
    <source>
        <dbReference type="SAM" id="MobiDB-lite"/>
    </source>
</evidence>
<gene>
    <name evidence="2" type="ORF">GEV33_012950</name>
</gene>
<evidence type="ECO:0000313" key="2">
    <source>
        <dbReference type="EMBL" id="KAH0809838.1"/>
    </source>
</evidence>
<proteinExistence type="predicted"/>
<name>A0A8J6H9S8_TENMO</name>
<accession>A0A8J6H9S8</accession>
<comment type="caution">
    <text evidence="2">The sequence shown here is derived from an EMBL/GenBank/DDBJ whole genome shotgun (WGS) entry which is preliminary data.</text>
</comment>
<dbReference type="Proteomes" id="UP000719412">
    <property type="component" value="Unassembled WGS sequence"/>
</dbReference>
<keyword evidence="3" id="KW-1185">Reference proteome</keyword>
<dbReference type="EMBL" id="JABDTM020027884">
    <property type="protein sequence ID" value="KAH0809838.1"/>
    <property type="molecule type" value="Genomic_DNA"/>
</dbReference>
<evidence type="ECO:0000313" key="3">
    <source>
        <dbReference type="Proteomes" id="UP000719412"/>
    </source>
</evidence>
<protein>
    <submittedName>
        <fullName evidence="2">Uncharacterized protein</fullName>
    </submittedName>
</protein>
<sequence length="463" mass="51594">MRPTKGVPDRALAKYGRSGRGALETHPRQNNAPARPCSTQDSQHAIFSHFQILDRTSGQFAPNNNSTVCIIGQERRTKNRPSLPRPIRTIRIINRRGSEIVVSPITDLLKVVLREEALFRRKAGIEIEPEEKSRTALDVKKRCETLEDAKEDRGGSSLEVQQEEGRVGRETGSLVDRSDPDIGPIWRGGDKSGEDFPRQLLTFRAELSSPPRVLKIPGAAFTFGKPCASARLRVSASPVLVRSISLSEMAGQCTRGLAVSSIAVRQEEGLCVCRLSQVVMSRRIGGDREIEEVVSGDVGRVSMILGAILEMEIREEHVLNDDGIRHVRYERGRLQRWANGFQTWVNNRRKTRGSGTGLTGVSCVDSSTFPDALHRPRRGATSVQPGRIQTLPSVHLHPAAPAVISATVESLSPLLTAHQHWLSIDRWGPVCRRPWLLRRRWCEKVADDDRRNVDNTIDSVFDF</sequence>